<evidence type="ECO:0000256" key="4">
    <source>
        <dbReference type="PROSITE-ProRule" id="PRU10137"/>
    </source>
</evidence>
<evidence type="ECO:0000313" key="6">
    <source>
        <dbReference type="EMBL" id="MDO3397972.1"/>
    </source>
</evidence>
<keyword evidence="7" id="KW-1185">Reference proteome</keyword>
<keyword evidence="3" id="KW-0233">DNA recombination</keyword>
<dbReference type="RefSeq" id="WP_302710178.1">
    <property type="nucleotide sequence ID" value="NZ_JAULSC010000034.1"/>
</dbReference>
<evidence type="ECO:0000259" key="5">
    <source>
        <dbReference type="PROSITE" id="PS51736"/>
    </source>
</evidence>
<dbReference type="InterPro" id="IPR006119">
    <property type="entry name" value="Resolv_N"/>
</dbReference>
<comment type="caution">
    <text evidence="6">The sequence shown here is derived from an EMBL/GenBank/DDBJ whole genome shotgun (WGS) entry which is preliminary data.</text>
</comment>
<dbReference type="Proteomes" id="UP001168363">
    <property type="component" value="Unassembled WGS sequence"/>
</dbReference>
<dbReference type="InterPro" id="IPR036162">
    <property type="entry name" value="Resolvase-like_N_sf"/>
</dbReference>
<name>A0ABT8TVJ0_9ACTN</name>
<dbReference type="InterPro" id="IPR050639">
    <property type="entry name" value="SSR_resolvase"/>
</dbReference>
<feature type="domain" description="Resolvase/invertase-type recombinase catalytic" evidence="5">
    <location>
        <begin position="2"/>
        <end position="156"/>
    </location>
</feature>
<accession>A0ABT8TVJ0</accession>
<dbReference type="Pfam" id="PF00239">
    <property type="entry name" value="Resolvase"/>
    <property type="match status" value="1"/>
</dbReference>
<dbReference type="PROSITE" id="PS51736">
    <property type="entry name" value="RECOMBINASES_3"/>
    <property type="match status" value="1"/>
</dbReference>
<sequence length="229" mass="24816">MKLVAYVRVSTREQVEHGQGLGIQEKAIRRWARANGHKIVAVHRDEGVSGAKPATDRPGLTAALRDLHNGAAGGLIVRDLDRLAREVSVQEAVLAEVWTRLDGRVFTAVADEVLKDDPDDPMRTAMRKMAGVFHELDRLLIVKRLRDGRAAKAATGGHANGRYCYGYGPNGPIKAQQAALRRMRAMQAEGLSTRAIAQTLADEGHPTARGGGWSPPVVARILAREPVTS</sequence>
<protein>
    <submittedName>
        <fullName evidence="6">Recombinase family protein</fullName>
    </submittedName>
</protein>
<organism evidence="6 7">
    <name type="scientific">Nocardioides cremeus</name>
    <dbReference type="NCBI Taxonomy" id="3058044"/>
    <lineage>
        <taxon>Bacteria</taxon>
        <taxon>Bacillati</taxon>
        <taxon>Actinomycetota</taxon>
        <taxon>Actinomycetes</taxon>
        <taxon>Propionibacteriales</taxon>
        <taxon>Nocardioidaceae</taxon>
        <taxon>Nocardioides</taxon>
    </lineage>
</organism>
<dbReference type="InterPro" id="IPR011109">
    <property type="entry name" value="DNA_bind_recombinase_dom"/>
</dbReference>
<proteinExistence type="predicted"/>
<dbReference type="Gene3D" id="3.90.1750.20">
    <property type="entry name" value="Putative Large Serine Recombinase, Chain B, Domain 2"/>
    <property type="match status" value="1"/>
</dbReference>
<evidence type="ECO:0000256" key="1">
    <source>
        <dbReference type="ARBA" id="ARBA00022908"/>
    </source>
</evidence>
<dbReference type="SUPFAM" id="SSF53041">
    <property type="entry name" value="Resolvase-like"/>
    <property type="match status" value="1"/>
</dbReference>
<feature type="active site" description="O-(5'-phospho-DNA)-serine intermediate" evidence="4">
    <location>
        <position position="10"/>
    </location>
</feature>
<dbReference type="PANTHER" id="PTHR30461:SF23">
    <property type="entry name" value="DNA RECOMBINASE-RELATED"/>
    <property type="match status" value="1"/>
</dbReference>
<reference evidence="6" key="1">
    <citation type="submission" date="2023-06" db="EMBL/GenBank/DDBJ databases">
        <title>Genome sequence of Nocardioides sp. SOB44.</title>
        <authorList>
            <person name="Zhang G."/>
        </authorList>
    </citation>
    <scope>NUCLEOTIDE SEQUENCE</scope>
    <source>
        <strain evidence="6">SOB44</strain>
    </source>
</reference>
<gene>
    <name evidence="6" type="ORF">QWJ41_19775</name>
</gene>
<evidence type="ECO:0000256" key="3">
    <source>
        <dbReference type="ARBA" id="ARBA00023172"/>
    </source>
</evidence>
<dbReference type="InterPro" id="IPR006118">
    <property type="entry name" value="Recombinase_CS"/>
</dbReference>
<dbReference type="SMART" id="SM00857">
    <property type="entry name" value="Resolvase"/>
    <property type="match status" value="1"/>
</dbReference>
<dbReference type="EMBL" id="JAULSC010000034">
    <property type="protein sequence ID" value="MDO3397972.1"/>
    <property type="molecule type" value="Genomic_DNA"/>
</dbReference>
<dbReference type="Pfam" id="PF07508">
    <property type="entry name" value="Recombinase"/>
    <property type="match status" value="1"/>
</dbReference>
<keyword evidence="2" id="KW-0238">DNA-binding</keyword>
<dbReference type="CDD" id="cd00338">
    <property type="entry name" value="Ser_Recombinase"/>
    <property type="match status" value="1"/>
</dbReference>
<evidence type="ECO:0000256" key="2">
    <source>
        <dbReference type="ARBA" id="ARBA00023125"/>
    </source>
</evidence>
<dbReference type="Gene3D" id="3.40.50.1390">
    <property type="entry name" value="Resolvase, N-terminal catalytic domain"/>
    <property type="match status" value="1"/>
</dbReference>
<dbReference type="PROSITE" id="PS00397">
    <property type="entry name" value="RECOMBINASES_1"/>
    <property type="match status" value="1"/>
</dbReference>
<dbReference type="PANTHER" id="PTHR30461">
    <property type="entry name" value="DNA-INVERTASE FROM LAMBDOID PROPHAGE"/>
    <property type="match status" value="1"/>
</dbReference>
<dbReference type="InterPro" id="IPR038109">
    <property type="entry name" value="DNA_bind_recomb_sf"/>
</dbReference>
<evidence type="ECO:0000313" key="7">
    <source>
        <dbReference type="Proteomes" id="UP001168363"/>
    </source>
</evidence>
<keyword evidence="1" id="KW-0229">DNA integration</keyword>